<evidence type="ECO:0000313" key="5">
    <source>
        <dbReference type="Proteomes" id="UP000265566"/>
    </source>
</evidence>
<dbReference type="Proteomes" id="UP000265566">
    <property type="component" value="Chromosome 6"/>
</dbReference>
<comment type="caution">
    <text evidence="3">The sequence shown here is derived from an EMBL/GenBank/DDBJ whole genome shotgun (WGS) entry which is preliminary data.</text>
</comment>
<dbReference type="GO" id="GO:0046872">
    <property type="term" value="F:metal ion binding"/>
    <property type="evidence" value="ECO:0007669"/>
    <property type="project" value="InterPro"/>
</dbReference>
<keyword evidence="1" id="KW-0812">Transmembrane</keyword>
<protein>
    <submittedName>
        <fullName evidence="3">Putative Late nodulin</fullName>
    </submittedName>
</protein>
<name>A0A396HH24_MEDTR</name>
<dbReference type="InterPro" id="IPR009810">
    <property type="entry name" value="Nodulin_late_dom"/>
</dbReference>
<accession>A0A396HH24</accession>
<dbReference type="AlphaFoldDB" id="A0A396HH24"/>
<organism evidence="3 5">
    <name type="scientific">Medicago truncatula</name>
    <name type="common">Barrel medic</name>
    <name type="synonym">Medicago tribuloides</name>
    <dbReference type="NCBI Taxonomy" id="3880"/>
    <lineage>
        <taxon>Eukaryota</taxon>
        <taxon>Viridiplantae</taxon>
        <taxon>Streptophyta</taxon>
        <taxon>Embryophyta</taxon>
        <taxon>Tracheophyta</taxon>
        <taxon>Spermatophyta</taxon>
        <taxon>Magnoliopsida</taxon>
        <taxon>eudicotyledons</taxon>
        <taxon>Gunneridae</taxon>
        <taxon>Pentapetalae</taxon>
        <taxon>rosids</taxon>
        <taxon>fabids</taxon>
        <taxon>Fabales</taxon>
        <taxon>Fabaceae</taxon>
        <taxon>Papilionoideae</taxon>
        <taxon>50 kb inversion clade</taxon>
        <taxon>NPAAA clade</taxon>
        <taxon>Hologalegina</taxon>
        <taxon>IRL clade</taxon>
        <taxon>Trifolieae</taxon>
        <taxon>Medicago</taxon>
    </lineage>
</organism>
<evidence type="ECO:0000313" key="3">
    <source>
        <dbReference type="EMBL" id="RHN51124.1"/>
    </source>
</evidence>
<dbReference type="Pfam" id="PF07127">
    <property type="entry name" value="Nodulin_late"/>
    <property type="match status" value="1"/>
</dbReference>
<dbReference type="EMBL" id="PSQE01000006">
    <property type="protein sequence ID" value="RHN51124.1"/>
    <property type="molecule type" value="Genomic_DNA"/>
</dbReference>
<evidence type="ECO:0000256" key="1">
    <source>
        <dbReference type="SAM" id="Phobius"/>
    </source>
</evidence>
<sequence length="65" mass="7610">MQILFINRMAEILKFIYNAILFVSLYFIVIYGELVCDTDDDCLKFFPDNPYPMECINSICLSLTD</sequence>
<reference evidence="5" key="1">
    <citation type="journal article" date="2018" name="Nat. Plants">
        <title>Whole-genome landscape of Medicago truncatula symbiotic genes.</title>
        <authorList>
            <person name="Pecrix Y."/>
            <person name="Staton S.E."/>
            <person name="Sallet E."/>
            <person name="Lelandais-Briere C."/>
            <person name="Moreau S."/>
            <person name="Carrere S."/>
            <person name="Blein T."/>
            <person name="Jardinaud M.F."/>
            <person name="Latrasse D."/>
            <person name="Zouine M."/>
            <person name="Zahm M."/>
            <person name="Kreplak J."/>
            <person name="Mayjonade B."/>
            <person name="Satge C."/>
            <person name="Perez M."/>
            <person name="Cauet S."/>
            <person name="Marande W."/>
            <person name="Chantry-Darmon C."/>
            <person name="Lopez-Roques C."/>
            <person name="Bouchez O."/>
            <person name="Berard A."/>
            <person name="Debelle F."/>
            <person name="Munos S."/>
            <person name="Bendahmane A."/>
            <person name="Berges H."/>
            <person name="Niebel A."/>
            <person name="Buitink J."/>
            <person name="Frugier F."/>
            <person name="Benhamed M."/>
            <person name="Crespi M."/>
            <person name="Gouzy J."/>
            <person name="Gamas P."/>
        </authorList>
    </citation>
    <scope>NUCLEOTIDE SEQUENCE [LARGE SCALE GENOMIC DNA]</scope>
    <source>
        <strain evidence="5">cv. Jemalong A17</strain>
    </source>
</reference>
<keyword evidence="1" id="KW-1133">Transmembrane helix</keyword>
<keyword evidence="1" id="KW-0472">Membrane</keyword>
<feature type="transmembrane region" description="Helical" evidence="1">
    <location>
        <begin position="12"/>
        <end position="32"/>
    </location>
</feature>
<proteinExistence type="predicted"/>
<feature type="domain" description="Late nodulin" evidence="2">
    <location>
        <begin position="9"/>
        <end position="60"/>
    </location>
</feature>
<dbReference type="EMBL" id="PSQE01000006">
    <property type="protein sequence ID" value="RHN51125.1"/>
    <property type="molecule type" value="Genomic_DNA"/>
</dbReference>
<evidence type="ECO:0000313" key="4">
    <source>
        <dbReference type="EMBL" id="RHN51125.1"/>
    </source>
</evidence>
<dbReference type="Gramene" id="rna35507">
    <property type="protein sequence ID" value="RHN51125.1"/>
    <property type="gene ID" value="gene35507"/>
</dbReference>
<reference evidence="3" key="2">
    <citation type="journal article" date="2018" name="Nat. Plants">
        <title>Whole-genome landscape of Medicago truncatula symbiotic genes.</title>
        <authorList>
            <person name="Pecrix Y."/>
            <person name="Gamas P."/>
            <person name="Carrere S."/>
        </authorList>
    </citation>
    <scope>NUCLEOTIDE SEQUENCE</scope>
    <source>
        <tissue evidence="3">Leaves</tissue>
    </source>
</reference>
<evidence type="ECO:0000259" key="2">
    <source>
        <dbReference type="Pfam" id="PF07127"/>
    </source>
</evidence>
<gene>
    <name evidence="3" type="ORF">MtrunA17_Chr6g0465001</name>
    <name evidence="4" type="ORF">MtrunA17_Chr6g0465011</name>
</gene>
<dbReference type="Gramene" id="rna35505">
    <property type="protein sequence ID" value="RHN51124.1"/>
    <property type="gene ID" value="gene35505"/>
</dbReference>